<name>A0A1X7IDA4_9BACT</name>
<dbReference type="Proteomes" id="UP000193804">
    <property type="component" value="Unassembled WGS sequence"/>
</dbReference>
<dbReference type="Gene3D" id="3.40.1090.10">
    <property type="entry name" value="Cytosolic phospholipase A2 catalytic domain"/>
    <property type="match status" value="1"/>
</dbReference>
<evidence type="ECO:0000256" key="2">
    <source>
        <dbReference type="ARBA" id="ARBA00022963"/>
    </source>
</evidence>
<dbReference type="PANTHER" id="PTHR14226:SF78">
    <property type="entry name" value="SLR0060 PROTEIN"/>
    <property type="match status" value="1"/>
</dbReference>
<dbReference type="Pfam" id="PF01734">
    <property type="entry name" value="Patatin"/>
    <property type="match status" value="1"/>
</dbReference>
<evidence type="ECO:0000256" key="1">
    <source>
        <dbReference type="ARBA" id="ARBA00022801"/>
    </source>
</evidence>
<keyword evidence="1 4" id="KW-0378">Hydrolase</keyword>
<evidence type="ECO:0000256" key="3">
    <source>
        <dbReference type="ARBA" id="ARBA00023098"/>
    </source>
</evidence>
<proteinExistence type="predicted"/>
<evidence type="ECO:0000256" key="4">
    <source>
        <dbReference type="PROSITE-ProRule" id="PRU01161"/>
    </source>
</evidence>
<feature type="domain" description="PNPLA" evidence="5">
    <location>
        <begin position="5"/>
        <end position="163"/>
    </location>
</feature>
<evidence type="ECO:0000259" key="5">
    <source>
        <dbReference type="PROSITE" id="PS51635"/>
    </source>
</evidence>
<dbReference type="OrthoDB" id="9770965at2"/>
<dbReference type="SUPFAM" id="SSF52151">
    <property type="entry name" value="FabD/lysophospholipase-like"/>
    <property type="match status" value="1"/>
</dbReference>
<keyword evidence="3 4" id="KW-0443">Lipid metabolism</keyword>
<gene>
    <name evidence="6" type="ORF">SAMN05661096_00529</name>
</gene>
<dbReference type="AlphaFoldDB" id="A0A1X7IDA4"/>
<protein>
    <submittedName>
        <fullName evidence="6">NTE family protein</fullName>
    </submittedName>
</protein>
<dbReference type="InterPro" id="IPR002641">
    <property type="entry name" value="PNPLA_dom"/>
</dbReference>
<evidence type="ECO:0000313" key="6">
    <source>
        <dbReference type="EMBL" id="SMG12634.1"/>
    </source>
</evidence>
<feature type="active site" description="Nucleophile" evidence="4">
    <location>
        <position position="38"/>
    </location>
</feature>
<keyword evidence="2 4" id="KW-0442">Lipid degradation</keyword>
<feature type="short sequence motif" description="GXGXXG" evidence="4">
    <location>
        <begin position="9"/>
        <end position="14"/>
    </location>
</feature>
<evidence type="ECO:0000313" key="7">
    <source>
        <dbReference type="Proteomes" id="UP000193804"/>
    </source>
</evidence>
<keyword evidence="7" id="KW-1185">Reference proteome</keyword>
<reference evidence="7" key="1">
    <citation type="submission" date="2017-04" db="EMBL/GenBank/DDBJ databases">
        <authorList>
            <person name="Varghese N."/>
            <person name="Submissions S."/>
        </authorList>
    </citation>
    <scope>NUCLEOTIDE SEQUENCE [LARGE SCALE GENOMIC DNA]</scope>
    <source>
        <strain evidence="7">DSM 4125</strain>
    </source>
</reference>
<dbReference type="STRING" id="1028.SAMN05661096_00529"/>
<dbReference type="EMBL" id="FXAW01000001">
    <property type="protein sequence ID" value="SMG12634.1"/>
    <property type="molecule type" value="Genomic_DNA"/>
</dbReference>
<dbReference type="GO" id="GO:0016787">
    <property type="term" value="F:hydrolase activity"/>
    <property type="evidence" value="ECO:0007669"/>
    <property type="project" value="UniProtKB-UniRule"/>
</dbReference>
<dbReference type="RefSeq" id="WP_085515528.1">
    <property type="nucleotide sequence ID" value="NZ_FXAW01000001.1"/>
</dbReference>
<dbReference type="GO" id="GO:0016042">
    <property type="term" value="P:lipid catabolic process"/>
    <property type="evidence" value="ECO:0007669"/>
    <property type="project" value="UniProtKB-UniRule"/>
</dbReference>
<dbReference type="PANTHER" id="PTHR14226">
    <property type="entry name" value="NEUROPATHY TARGET ESTERASE/SWISS CHEESE D.MELANOGASTER"/>
    <property type="match status" value="1"/>
</dbReference>
<accession>A0A1X7IDA4</accession>
<dbReference type="InterPro" id="IPR050301">
    <property type="entry name" value="NTE"/>
</dbReference>
<dbReference type="PROSITE" id="PS51635">
    <property type="entry name" value="PNPLA"/>
    <property type="match status" value="1"/>
</dbReference>
<organism evidence="6 7">
    <name type="scientific">Marivirga sericea</name>
    <dbReference type="NCBI Taxonomy" id="1028"/>
    <lineage>
        <taxon>Bacteria</taxon>
        <taxon>Pseudomonadati</taxon>
        <taxon>Bacteroidota</taxon>
        <taxon>Cytophagia</taxon>
        <taxon>Cytophagales</taxon>
        <taxon>Marivirgaceae</taxon>
        <taxon>Marivirga</taxon>
    </lineage>
</organism>
<sequence>MKIGLALSGGGARGFAHLGIAQYMYEQNIRPDMISGTSAGAIAGAFLAAGYDPKRTMEIISDINFLKFFRPAMSWSGLVNLEKISDLLLEYFPKNSFSDFKIPLIISTTNYTKGENINFESGELIKPLLASASIPVIFKPIMIGEEAFVDGGITNNLPVNVLKSHVDFTIGVNCNPVGISSPNNSMKDVLERTMLMIINYQTKEQAKLCDIFIEPQELSKYKVFSISKAKEMYQIGYDSAETTFGQLAEDHPLKGLFKSV</sequence>
<feature type="active site" description="Proton acceptor" evidence="4">
    <location>
        <position position="150"/>
    </location>
</feature>
<dbReference type="CDD" id="cd07205">
    <property type="entry name" value="Pat_PNPLA6_PNPLA7_NTE1_like"/>
    <property type="match status" value="1"/>
</dbReference>
<feature type="short sequence motif" description="GXSXG" evidence="4">
    <location>
        <begin position="36"/>
        <end position="40"/>
    </location>
</feature>
<dbReference type="InterPro" id="IPR016035">
    <property type="entry name" value="Acyl_Trfase/lysoPLipase"/>
</dbReference>
<feature type="short sequence motif" description="DGA/G" evidence="4">
    <location>
        <begin position="150"/>
        <end position="152"/>
    </location>
</feature>